<reference evidence="1 2" key="1">
    <citation type="submission" date="2023-08" db="EMBL/GenBank/DDBJ databases">
        <authorList>
            <person name="Roldan D.M."/>
            <person name="Menes R.J."/>
        </authorList>
    </citation>
    <scope>NUCLEOTIDE SEQUENCE [LARGE SCALE GENOMIC DNA]</scope>
    <source>
        <strain evidence="1 2">CCM 2812</strain>
    </source>
</reference>
<keyword evidence="2" id="KW-1185">Reference proteome</keyword>
<organism evidence="1 2">
    <name type="scientific">Leptothrix discophora</name>
    <dbReference type="NCBI Taxonomy" id="89"/>
    <lineage>
        <taxon>Bacteria</taxon>
        <taxon>Pseudomonadati</taxon>
        <taxon>Pseudomonadota</taxon>
        <taxon>Betaproteobacteria</taxon>
        <taxon>Burkholderiales</taxon>
        <taxon>Sphaerotilaceae</taxon>
        <taxon>Leptothrix</taxon>
    </lineage>
</organism>
<sequence length="104" mass="11219">MSFDYSNLQVDITAVIAEFGQVWSITRGTASVGRARAIRAAADFNNARAGMRLAAIGDVVLLFDTTRELLPGDTVTCAKKAYIVSRVEAVQPGDTTIYYRVTAS</sequence>
<evidence type="ECO:0000313" key="1">
    <source>
        <dbReference type="EMBL" id="MDP4299925.1"/>
    </source>
</evidence>
<name>A0ABT9G0H6_LEPDI</name>
<comment type="caution">
    <text evidence="1">The sequence shown here is derived from an EMBL/GenBank/DDBJ whole genome shotgun (WGS) entry which is preliminary data.</text>
</comment>
<proteinExistence type="predicted"/>
<dbReference type="EMBL" id="JAUZEE010000002">
    <property type="protein sequence ID" value="MDP4299925.1"/>
    <property type="molecule type" value="Genomic_DNA"/>
</dbReference>
<evidence type="ECO:0000313" key="2">
    <source>
        <dbReference type="Proteomes" id="UP001235760"/>
    </source>
</evidence>
<protein>
    <submittedName>
        <fullName evidence="1">Uncharacterized protein</fullName>
    </submittedName>
</protein>
<accession>A0ABT9G0H6</accession>
<dbReference type="Proteomes" id="UP001235760">
    <property type="component" value="Unassembled WGS sequence"/>
</dbReference>
<gene>
    <name evidence="1" type="ORF">Q8X39_04710</name>
</gene>
<dbReference type="RefSeq" id="WP_305748481.1">
    <property type="nucleotide sequence ID" value="NZ_JAUZEE010000002.1"/>
</dbReference>